<keyword evidence="4" id="KW-0297">G-protein coupled receptor</keyword>
<evidence type="ECO:0000256" key="5">
    <source>
        <dbReference type="ARBA" id="ARBA00023136"/>
    </source>
</evidence>
<evidence type="ECO:0000256" key="3">
    <source>
        <dbReference type="ARBA" id="ARBA00022989"/>
    </source>
</evidence>
<dbReference type="InterPro" id="IPR002455">
    <property type="entry name" value="GPCR3_GABA-B"/>
</dbReference>
<dbReference type="GO" id="GO:0038039">
    <property type="term" value="C:G protein-coupled receptor heterodimeric complex"/>
    <property type="evidence" value="ECO:0007669"/>
    <property type="project" value="TreeGrafter"/>
</dbReference>
<name>A0A7S0AKY8_9STRA</name>
<keyword evidence="7" id="KW-0325">Glycoprotein</keyword>
<dbReference type="EMBL" id="HBEJ01006832">
    <property type="protein sequence ID" value="CAD8366685.1"/>
    <property type="molecule type" value="Transcribed_RNA"/>
</dbReference>
<feature type="region of interest" description="Disordered" evidence="9">
    <location>
        <begin position="229"/>
        <end position="258"/>
    </location>
</feature>
<feature type="transmembrane region" description="Helical" evidence="10">
    <location>
        <begin position="131"/>
        <end position="149"/>
    </location>
</feature>
<feature type="transmembrane region" description="Helical" evidence="10">
    <location>
        <begin position="90"/>
        <end position="110"/>
    </location>
</feature>
<proteinExistence type="predicted"/>
<evidence type="ECO:0000256" key="6">
    <source>
        <dbReference type="ARBA" id="ARBA00023170"/>
    </source>
</evidence>
<keyword evidence="6" id="KW-0675">Receptor</keyword>
<feature type="region of interest" description="Disordered" evidence="9">
    <location>
        <begin position="274"/>
        <end position="293"/>
    </location>
</feature>
<organism evidence="12">
    <name type="scientific">Minutocellus polymorphus</name>
    <dbReference type="NCBI Taxonomy" id="265543"/>
    <lineage>
        <taxon>Eukaryota</taxon>
        <taxon>Sar</taxon>
        <taxon>Stramenopiles</taxon>
        <taxon>Ochrophyta</taxon>
        <taxon>Bacillariophyta</taxon>
        <taxon>Mediophyceae</taxon>
        <taxon>Cymatosirophycidae</taxon>
        <taxon>Cymatosirales</taxon>
        <taxon>Cymatosiraceae</taxon>
        <taxon>Minutocellus</taxon>
    </lineage>
</organism>
<protein>
    <recommendedName>
        <fullName evidence="11">G-protein coupled receptors family 3 profile domain-containing protein</fullName>
    </recommendedName>
</protein>
<evidence type="ECO:0000256" key="10">
    <source>
        <dbReference type="SAM" id="Phobius"/>
    </source>
</evidence>
<accession>A0A7S0AKY8</accession>
<evidence type="ECO:0000259" key="11">
    <source>
        <dbReference type="PROSITE" id="PS50259"/>
    </source>
</evidence>
<keyword evidence="2 10" id="KW-0812">Transmembrane</keyword>
<reference evidence="12" key="1">
    <citation type="submission" date="2021-01" db="EMBL/GenBank/DDBJ databases">
        <authorList>
            <person name="Corre E."/>
            <person name="Pelletier E."/>
            <person name="Niang G."/>
            <person name="Scheremetjew M."/>
            <person name="Finn R."/>
            <person name="Kale V."/>
            <person name="Holt S."/>
            <person name="Cochrane G."/>
            <person name="Meng A."/>
            <person name="Brown T."/>
            <person name="Cohen L."/>
        </authorList>
    </citation>
    <scope>NUCLEOTIDE SEQUENCE</scope>
    <source>
        <strain evidence="12">CCMP3303</strain>
    </source>
</reference>
<evidence type="ECO:0000256" key="8">
    <source>
        <dbReference type="ARBA" id="ARBA00023224"/>
    </source>
</evidence>
<evidence type="ECO:0000256" key="2">
    <source>
        <dbReference type="ARBA" id="ARBA00022692"/>
    </source>
</evidence>
<keyword evidence="5 10" id="KW-0472">Membrane</keyword>
<feature type="domain" description="G-protein coupled receptors family 3 profile" evidence="11">
    <location>
        <begin position="1"/>
        <end position="180"/>
    </location>
</feature>
<evidence type="ECO:0000313" key="12">
    <source>
        <dbReference type="EMBL" id="CAD8366685.1"/>
    </source>
</evidence>
<dbReference type="PANTHER" id="PTHR10519">
    <property type="entry name" value="GABA-B RECEPTOR"/>
    <property type="match status" value="1"/>
</dbReference>
<keyword evidence="3 10" id="KW-1133">Transmembrane helix</keyword>
<dbReference type="Pfam" id="PF00003">
    <property type="entry name" value="7tm_3"/>
    <property type="match status" value="1"/>
</dbReference>
<evidence type="ECO:0000256" key="9">
    <source>
        <dbReference type="SAM" id="MobiDB-lite"/>
    </source>
</evidence>
<dbReference type="GO" id="GO:0004965">
    <property type="term" value="F:G protein-coupled GABA receptor activity"/>
    <property type="evidence" value="ECO:0007669"/>
    <property type="project" value="InterPro"/>
</dbReference>
<evidence type="ECO:0000256" key="7">
    <source>
        <dbReference type="ARBA" id="ARBA00023180"/>
    </source>
</evidence>
<dbReference type="PRINTS" id="PR00248">
    <property type="entry name" value="GPCRMGR"/>
</dbReference>
<dbReference type="PROSITE" id="PS50259">
    <property type="entry name" value="G_PROTEIN_RECEP_F3_4"/>
    <property type="match status" value="1"/>
</dbReference>
<dbReference type="PANTHER" id="PTHR10519:SF20">
    <property type="entry name" value="G-PROTEIN COUPLED RECEPTOR 156-RELATED"/>
    <property type="match status" value="1"/>
</dbReference>
<dbReference type="AlphaFoldDB" id="A0A7S0AKY8"/>
<dbReference type="PRINTS" id="PR01176">
    <property type="entry name" value="GABABRECEPTR"/>
</dbReference>
<feature type="transmembrane region" description="Helical" evidence="10">
    <location>
        <begin position="155"/>
        <end position="182"/>
    </location>
</feature>
<gene>
    <name evidence="12" type="ORF">MPOL1434_LOCUS4041</name>
</gene>
<dbReference type="InterPro" id="IPR017978">
    <property type="entry name" value="GPCR_3_C"/>
</dbReference>
<comment type="subcellular location">
    <subcellularLocation>
        <location evidence="1">Membrane</location>
        <topology evidence="1">Multi-pass membrane protein</topology>
    </subcellularLocation>
</comment>
<evidence type="ECO:0000256" key="4">
    <source>
        <dbReference type="ARBA" id="ARBA00023040"/>
    </source>
</evidence>
<sequence>MICVGFSVAFASILSKTLRINKIFHNPSIRRIKITARDVAKPIFASLALNVLVLSLWTALSPLHWSREVTAVDEFNRAVTSNGICTSEGFLPYVIILVVGNVGLLALALYQVYNARSLSTEFAESEYIFKALFIAVLVCFVGIPVMIIVEGEPRAYFFLLSSIIFVLCSALLLFMFVPKILFHFNPDKGKQKDAVRQFVSKKYSTGPSSTVDQQGVSYHRKASASSVASWASTGGGETGVSSSPPQEPSDDINKENAELKKTIETLNARVESLVKEQERRGESSVILVPEEKV</sequence>
<evidence type="ECO:0000256" key="1">
    <source>
        <dbReference type="ARBA" id="ARBA00004141"/>
    </source>
</evidence>
<dbReference type="InterPro" id="IPR000337">
    <property type="entry name" value="GPCR_3"/>
</dbReference>
<keyword evidence="8" id="KW-0807">Transducer</keyword>